<dbReference type="InterPro" id="IPR000719">
    <property type="entry name" value="Prot_kinase_dom"/>
</dbReference>
<evidence type="ECO:0000313" key="2">
    <source>
        <dbReference type="EMBL" id="OJT02685.1"/>
    </source>
</evidence>
<dbReference type="SUPFAM" id="SSF56112">
    <property type="entry name" value="Protein kinase-like (PK-like)"/>
    <property type="match status" value="1"/>
</dbReference>
<dbReference type="InterPro" id="IPR011009">
    <property type="entry name" value="Kinase-like_dom_sf"/>
</dbReference>
<accession>A0A1M2V503</accession>
<dbReference type="Proteomes" id="UP000184267">
    <property type="component" value="Unassembled WGS sequence"/>
</dbReference>
<evidence type="ECO:0000259" key="1">
    <source>
        <dbReference type="PROSITE" id="PS50011"/>
    </source>
</evidence>
<dbReference type="STRING" id="154538.A0A1M2V503"/>
<dbReference type="SMART" id="SM00220">
    <property type="entry name" value="S_TKc"/>
    <property type="match status" value="1"/>
</dbReference>
<proteinExistence type="predicted"/>
<dbReference type="OrthoDB" id="2746981at2759"/>
<dbReference type="GO" id="GO:0005524">
    <property type="term" value="F:ATP binding"/>
    <property type="evidence" value="ECO:0007669"/>
    <property type="project" value="InterPro"/>
</dbReference>
<dbReference type="Pfam" id="PF00069">
    <property type="entry name" value="Pkinase"/>
    <property type="match status" value="1"/>
</dbReference>
<feature type="domain" description="Protein kinase" evidence="1">
    <location>
        <begin position="1"/>
        <end position="218"/>
    </location>
</feature>
<dbReference type="GO" id="GO:0004672">
    <property type="term" value="F:protein kinase activity"/>
    <property type="evidence" value="ECO:0007669"/>
    <property type="project" value="InterPro"/>
</dbReference>
<organism evidence="2 3">
    <name type="scientific">Trametes pubescens</name>
    <name type="common">White-rot fungus</name>
    <dbReference type="NCBI Taxonomy" id="154538"/>
    <lineage>
        <taxon>Eukaryota</taxon>
        <taxon>Fungi</taxon>
        <taxon>Dikarya</taxon>
        <taxon>Basidiomycota</taxon>
        <taxon>Agaricomycotina</taxon>
        <taxon>Agaricomycetes</taxon>
        <taxon>Polyporales</taxon>
        <taxon>Polyporaceae</taxon>
        <taxon>Trametes</taxon>
    </lineage>
</organism>
<dbReference type="EMBL" id="MNAD01001651">
    <property type="protein sequence ID" value="OJT02685.1"/>
    <property type="molecule type" value="Genomic_DNA"/>
</dbReference>
<dbReference type="OMA" id="RNRANFA"/>
<gene>
    <name evidence="2" type="ORF">TRAPUB_6759</name>
</gene>
<name>A0A1M2V503_TRAPU</name>
<protein>
    <recommendedName>
        <fullName evidence="1">Protein kinase domain-containing protein</fullName>
    </recommendedName>
</protein>
<dbReference type="PROSITE" id="PS50011">
    <property type="entry name" value="PROTEIN_KINASE_DOM"/>
    <property type="match status" value="1"/>
</dbReference>
<dbReference type="AlphaFoldDB" id="A0A1M2V503"/>
<dbReference type="PANTHER" id="PTHR24347">
    <property type="entry name" value="SERINE/THREONINE-PROTEIN KINASE"/>
    <property type="match status" value="1"/>
</dbReference>
<comment type="caution">
    <text evidence="2">The sequence shown here is derived from an EMBL/GenBank/DDBJ whole genome shotgun (WGS) entry which is preliminary data.</text>
</comment>
<dbReference type="Gene3D" id="1.10.510.10">
    <property type="entry name" value="Transferase(Phosphotransferase) domain 1"/>
    <property type="match status" value="1"/>
</dbReference>
<sequence>MIDVDADTRAVEQGCVYSTNAATNPAYAVKILDPNTEEVLIQERLLREIDHPSNHTLPSEMTVTGHPLLIMPMVHSAEYIYPGKCSLSMVLDVMFQLVEGIEFMHSLHIVHMDICPGNLLTANPRHASAHQTIVADRLYIIDFGQSRQFALGPGVQRAITLPETQMDPPNDLLHFDPYSWDVYCIGRTMDYFMSVRSHPHLASTFDSQSPRNRANFAT</sequence>
<keyword evidence="3" id="KW-1185">Reference proteome</keyword>
<evidence type="ECO:0000313" key="3">
    <source>
        <dbReference type="Proteomes" id="UP000184267"/>
    </source>
</evidence>
<reference evidence="2 3" key="1">
    <citation type="submission" date="2016-10" db="EMBL/GenBank/DDBJ databases">
        <title>Genome sequence of the basidiomycete white-rot fungus Trametes pubescens.</title>
        <authorList>
            <person name="Makela M.R."/>
            <person name="Granchi Z."/>
            <person name="Peng M."/>
            <person name="De Vries R.P."/>
            <person name="Grigoriev I."/>
            <person name="Riley R."/>
            <person name="Hilden K."/>
        </authorList>
    </citation>
    <scope>NUCLEOTIDE SEQUENCE [LARGE SCALE GENOMIC DNA]</scope>
    <source>
        <strain evidence="2 3">FBCC735</strain>
    </source>
</reference>